<dbReference type="InterPro" id="IPR050250">
    <property type="entry name" value="Macrolide_Exporter_MacB"/>
</dbReference>
<feature type="transmembrane region" description="Helical" evidence="6">
    <location>
        <begin position="21"/>
        <end position="42"/>
    </location>
</feature>
<dbReference type="InterPro" id="IPR025857">
    <property type="entry name" value="MacB_PCD"/>
</dbReference>
<organism evidence="9 10">
    <name type="scientific">Fibrisoma montanum</name>
    <dbReference type="NCBI Taxonomy" id="2305895"/>
    <lineage>
        <taxon>Bacteria</taxon>
        <taxon>Pseudomonadati</taxon>
        <taxon>Bacteroidota</taxon>
        <taxon>Cytophagia</taxon>
        <taxon>Cytophagales</taxon>
        <taxon>Spirosomataceae</taxon>
        <taxon>Fibrisoma</taxon>
    </lineage>
</organism>
<proteinExistence type="predicted"/>
<reference evidence="9 10" key="1">
    <citation type="submission" date="2018-08" db="EMBL/GenBank/DDBJ databases">
        <title>Fibrisoma montanum sp. nov., isolated from Danxia mountain soil.</title>
        <authorList>
            <person name="Huang Y."/>
        </authorList>
    </citation>
    <scope>NUCLEOTIDE SEQUENCE [LARGE SCALE GENOMIC DNA]</scope>
    <source>
        <strain evidence="9 10">HYT19</strain>
    </source>
</reference>
<sequence length="792" mass="88813">MLSNYLKIALRQLWRNRLFSVLNLVGLTVGLAVSTFIALYVWHEFHYDRFHPFAERTYRIMCMSKFGGEEVFFPGLHESFGRLAKQQIPEIDEFVRWSDGTDVVLQSDVNHQFKEENIGFADASILTVMGFDLLYGNKKTALTTPGQIVLTRPLAEKYFGLQNPVGKTLLFDKHFPLTVSGVMKDLPTNSVIQFNALVSLPSMPTLGPKHRELFKQYGMFTTYLVLRPDANVSTVTRKLKRVTGGFQFGDLKAEYLLESMPSLHLYSRTDQKGEARQSLYILLTIALVILALAIINYISMTTARATKRAREVGIRKAIGGQRRELIFQFFLESFLTTTLAFATSLLVLQGIFSWANEALDLHMDNRVLGQGPYWGVMLVLWLGCSLLAGAYPALLLSGFRPALILKGTLTMRYSGANLRRTFTTVQFTASIGLLICSLVLFAQMRFLRTRSIGIDRAQVVSMHIDGDMQAQLPALRDAIRGWAGPANVATTNTRLFTSNVSTWFVETKKTKKQLMVNALTVDKSFFDMMGIRWLYRPDDWAARPVTSDLTVYNQTAIREAGITGNPLQQPAPFKYDSVVAGVIADFHVHSLHGPVSAMRLTVVSDTNRSIMANGGYVLVRLNPNTNVGQAVDQLKAIYDRQQPTAPFDYYFLDDAYNQLYAREDRLARLFNAFTGLTLLVACLGLLGLMTFNVEARTKEIGIRKVLGASVASIVALLSKDFMKLVLLAIVIASPIAWYAMNQWLQQFTYKIDIRWWMFVLAGGLAALVAVLTISFQSIKAALMNPVKSLRTD</sequence>
<dbReference type="GO" id="GO:0005886">
    <property type="term" value="C:plasma membrane"/>
    <property type="evidence" value="ECO:0007669"/>
    <property type="project" value="UniProtKB-SubCell"/>
</dbReference>
<dbReference type="PANTHER" id="PTHR30572">
    <property type="entry name" value="MEMBRANE COMPONENT OF TRANSPORTER-RELATED"/>
    <property type="match status" value="1"/>
</dbReference>
<dbReference type="GO" id="GO:0022857">
    <property type="term" value="F:transmembrane transporter activity"/>
    <property type="evidence" value="ECO:0007669"/>
    <property type="project" value="TreeGrafter"/>
</dbReference>
<comment type="subcellular location">
    <subcellularLocation>
        <location evidence="1">Cell membrane</location>
        <topology evidence="1">Multi-pass membrane protein</topology>
    </subcellularLocation>
</comment>
<keyword evidence="2" id="KW-1003">Cell membrane</keyword>
<dbReference type="RefSeq" id="WP_119671973.1">
    <property type="nucleotide sequence ID" value="NZ_QXED01000022.1"/>
</dbReference>
<gene>
    <name evidence="9" type="ORF">DYU11_32705</name>
</gene>
<feature type="domain" description="ABC3 transporter permease C-terminal" evidence="7">
    <location>
        <begin position="672"/>
        <end position="785"/>
    </location>
</feature>
<evidence type="ECO:0000256" key="5">
    <source>
        <dbReference type="ARBA" id="ARBA00023136"/>
    </source>
</evidence>
<name>A0A418LVH3_9BACT</name>
<accession>A0A418LVH3</accession>
<feature type="transmembrane region" description="Helical" evidence="6">
    <location>
        <begin position="669"/>
        <end position="688"/>
    </location>
</feature>
<evidence type="ECO:0000256" key="4">
    <source>
        <dbReference type="ARBA" id="ARBA00022989"/>
    </source>
</evidence>
<keyword evidence="5 6" id="KW-0472">Membrane</keyword>
<dbReference type="Proteomes" id="UP000283523">
    <property type="component" value="Unassembled WGS sequence"/>
</dbReference>
<protein>
    <submittedName>
        <fullName evidence="9">ABC transporter permease</fullName>
    </submittedName>
</protein>
<feature type="transmembrane region" description="Helical" evidence="6">
    <location>
        <begin position="724"/>
        <end position="744"/>
    </location>
</feature>
<evidence type="ECO:0000256" key="3">
    <source>
        <dbReference type="ARBA" id="ARBA00022692"/>
    </source>
</evidence>
<dbReference type="PANTHER" id="PTHR30572:SF18">
    <property type="entry name" value="ABC-TYPE MACROLIDE FAMILY EXPORT SYSTEM PERMEASE COMPONENT 2"/>
    <property type="match status" value="1"/>
</dbReference>
<feature type="transmembrane region" description="Helical" evidence="6">
    <location>
        <begin position="279"/>
        <end position="298"/>
    </location>
</feature>
<comment type="caution">
    <text evidence="9">The sequence shown here is derived from an EMBL/GenBank/DDBJ whole genome shotgun (WGS) entry which is preliminary data.</text>
</comment>
<feature type="transmembrane region" description="Helical" evidence="6">
    <location>
        <begin position="372"/>
        <end position="399"/>
    </location>
</feature>
<feature type="transmembrane region" description="Helical" evidence="6">
    <location>
        <begin position="325"/>
        <end position="352"/>
    </location>
</feature>
<evidence type="ECO:0000313" key="10">
    <source>
        <dbReference type="Proteomes" id="UP000283523"/>
    </source>
</evidence>
<keyword evidence="10" id="KW-1185">Reference proteome</keyword>
<keyword evidence="4 6" id="KW-1133">Transmembrane helix</keyword>
<dbReference type="InterPro" id="IPR003838">
    <property type="entry name" value="ABC3_permease_C"/>
</dbReference>
<evidence type="ECO:0000256" key="6">
    <source>
        <dbReference type="SAM" id="Phobius"/>
    </source>
</evidence>
<keyword evidence="3 6" id="KW-0812">Transmembrane</keyword>
<feature type="domain" description="MacB-like periplasmic core" evidence="8">
    <location>
        <begin position="20"/>
        <end position="241"/>
    </location>
</feature>
<feature type="transmembrane region" description="Helical" evidence="6">
    <location>
        <begin position="756"/>
        <end position="778"/>
    </location>
</feature>
<evidence type="ECO:0000313" key="9">
    <source>
        <dbReference type="EMBL" id="RIV17227.1"/>
    </source>
</evidence>
<feature type="transmembrane region" description="Helical" evidence="6">
    <location>
        <begin position="420"/>
        <end position="442"/>
    </location>
</feature>
<dbReference type="OrthoDB" id="5933722at2"/>
<evidence type="ECO:0000256" key="1">
    <source>
        <dbReference type="ARBA" id="ARBA00004651"/>
    </source>
</evidence>
<dbReference type="Pfam" id="PF12704">
    <property type="entry name" value="MacB_PCD"/>
    <property type="match status" value="1"/>
</dbReference>
<dbReference type="Pfam" id="PF02687">
    <property type="entry name" value="FtsX"/>
    <property type="match status" value="2"/>
</dbReference>
<evidence type="ECO:0000256" key="2">
    <source>
        <dbReference type="ARBA" id="ARBA00022475"/>
    </source>
</evidence>
<evidence type="ECO:0000259" key="8">
    <source>
        <dbReference type="Pfam" id="PF12704"/>
    </source>
</evidence>
<evidence type="ECO:0000259" key="7">
    <source>
        <dbReference type="Pfam" id="PF02687"/>
    </source>
</evidence>
<feature type="domain" description="ABC3 transporter permease C-terminal" evidence="7">
    <location>
        <begin position="284"/>
        <end position="397"/>
    </location>
</feature>
<dbReference type="EMBL" id="QXED01000022">
    <property type="protein sequence ID" value="RIV17227.1"/>
    <property type="molecule type" value="Genomic_DNA"/>
</dbReference>
<dbReference type="AlphaFoldDB" id="A0A418LVH3"/>